<dbReference type="Pfam" id="PF00486">
    <property type="entry name" value="Trans_reg_C"/>
    <property type="match status" value="1"/>
</dbReference>
<dbReference type="EMBL" id="AUZZ01003776">
    <property type="protein sequence ID" value="EQD56001.1"/>
    <property type="molecule type" value="Genomic_DNA"/>
</dbReference>
<proteinExistence type="predicted"/>
<dbReference type="CDD" id="cd00383">
    <property type="entry name" value="trans_reg_C"/>
    <property type="match status" value="1"/>
</dbReference>
<evidence type="ECO:0000259" key="4">
    <source>
        <dbReference type="PROSITE" id="PS50110"/>
    </source>
</evidence>
<dbReference type="SMART" id="SM00862">
    <property type="entry name" value="Trans_reg_C"/>
    <property type="match status" value="1"/>
</dbReference>
<evidence type="ECO:0000259" key="5">
    <source>
        <dbReference type="PROSITE" id="PS51755"/>
    </source>
</evidence>
<keyword evidence="3" id="KW-0238">DNA-binding</keyword>
<gene>
    <name evidence="6" type="ORF">B2A_05435</name>
</gene>
<accession>T1A5S7</accession>
<evidence type="ECO:0000256" key="3">
    <source>
        <dbReference type="ARBA" id="ARBA00023125"/>
    </source>
</evidence>
<dbReference type="Gene3D" id="1.10.10.10">
    <property type="entry name" value="Winged helix-like DNA-binding domain superfamily/Winged helix DNA-binding domain"/>
    <property type="match status" value="1"/>
</dbReference>
<dbReference type="SUPFAM" id="SSF46894">
    <property type="entry name" value="C-terminal effector domain of the bipartite response regulators"/>
    <property type="match status" value="1"/>
</dbReference>
<dbReference type="InterPro" id="IPR001789">
    <property type="entry name" value="Sig_transdc_resp-reg_receiver"/>
</dbReference>
<keyword evidence="2" id="KW-0902">Two-component regulatory system</keyword>
<comment type="caution">
    <text evidence="6">The sequence shown here is derived from an EMBL/GenBank/DDBJ whole genome shotgun (WGS) entry which is preliminary data.</text>
</comment>
<dbReference type="SUPFAM" id="SSF52172">
    <property type="entry name" value="CheY-like"/>
    <property type="match status" value="1"/>
</dbReference>
<dbReference type="InterPro" id="IPR001867">
    <property type="entry name" value="OmpR/PhoB-type_DNA-bd"/>
</dbReference>
<sequence length="146" mass="16853">RGFESGVDDFVTKPFSSRELLARVQAVLRRSRLHDQDGCLRLGELTLDLRTCEVFFKEAAIRLGPTEFRLLKYFMSHPNHVHSRSRILDHIWGLGKPIDERTVDVHVGRLRKSLEPFGIDQWIETQRGNGYRLRIPVTTEAGRLSS</sequence>
<dbReference type="GO" id="GO:0032993">
    <property type="term" value="C:protein-DNA complex"/>
    <property type="evidence" value="ECO:0007669"/>
    <property type="project" value="TreeGrafter"/>
</dbReference>
<dbReference type="PANTHER" id="PTHR48111">
    <property type="entry name" value="REGULATOR OF RPOS"/>
    <property type="match status" value="1"/>
</dbReference>
<dbReference type="InterPro" id="IPR039420">
    <property type="entry name" value="WalR-like"/>
</dbReference>
<feature type="non-terminal residue" evidence="6">
    <location>
        <position position="1"/>
    </location>
</feature>
<dbReference type="Gene3D" id="6.10.250.690">
    <property type="match status" value="1"/>
</dbReference>
<dbReference type="InterPro" id="IPR016032">
    <property type="entry name" value="Sig_transdc_resp-reg_C-effctor"/>
</dbReference>
<organism evidence="6">
    <name type="scientific">mine drainage metagenome</name>
    <dbReference type="NCBI Taxonomy" id="410659"/>
    <lineage>
        <taxon>unclassified sequences</taxon>
        <taxon>metagenomes</taxon>
        <taxon>ecological metagenomes</taxon>
    </lineage>
</organism>
<keyword evidence="1" id="KW-0597">Phosphoprotein</keyword>
<dbReference type="PANTHER" id="PTHR48111:SF40">
    <property type="entry name" value="PHOSPHATE REGULON TRANSCRIPTIONAL REGULATORY PROTEIN PHOB"/>
    <property type="match status" value="1"/>
</dbReference>
<feature type="domain" description="Response regulatory" evidence="4">
    <location>
        <begin position="1"/>
        <end position="28"/>
    </location>
</feature>
<name>T1A5S7_9ZZZZ</name>
<feature type="domain" description="OmpR/PhoB-type" evidence="5">
    <location>
        <begin position="37"/>
        <end position="135"/>
    </location>
</feature>
<dbReference type="PROSITE" id="PS50110">
    <property type="entry name" value="RESPONSE_REGULATORY"/>
    <property type="match status" value="1"/>
</dbReference>
<dbReference type="AlphaFoldDB" id="T1A5S7"/>
<dbReference type="InterPro" id="IPR011006">
    <property type="entry name" value="CheY-like_superfamily"/>
</dbReference>
<reference evidence="6" key="2">
    <citation type="journal article" date="2014" name="ISME J.">
        <title>Microbial stratification in low pH oxic and suboxic macroscopic growths along an acid mine drainage.</title>
        <authorList>
            <person name="Mendez-Garcia C."/>
            <person name="Mesa V."/>
            <person name="Sprenger R.R."/>
            <person name="Richter M."/>
            <person name="Diez M.S."/>
            <person name="Solano J."/>
            <person name="Bargiela R."/>
            <person name="Golyshina O.V."/>
            <person name="Manteca A."/>
            <person name="Ramos J.L."/>
            <person name="Gallego J.R."/>
            <person name="Llorente I."/>
            <person name="Martins Dos Santos V.A."/>
            <person name="Jensen O.N."/>
            <person name="Pelaez A.I."/>
            <person name="Sanchez J."/>
            <person name="Ferrer M."/>
        </authorList>
    </citation>
    <scope>NUCLEOTIDE SEQUENCE</scope>
</reference>
<dbReference type="InterPro" id="IPR036388">
    <property type="entry name" value="WH-like_DNA-bd_sf"/>
</dbReference>
<dbReference type="GO" id="GO:0006355">
    <property type="term" value="P:regulation of DNA-templated transcription"/>
    <property type="evidence" value="ECO:0007669"/>
    <property type="project" value="InterPro"/>
</dbReference>
<dbReference type="GO" id="GO:0005829">
    <property type="term" value="C:cytosol"/>
    <property type="evidence" value="ECO:0007669"/>
    <property type="project" value="TreeGrafter"/>
</dbReference>
<evidence type="ECO:0000256" key="1">
    <source>
        <dbReference type="ARBA" id="ARBA00022553"/>
    </source>
</evidence>
<evidence type="ECO:0000256" key="2">
    <source>
        <dbReference type="ARBA" id="ARBA00023012"/>
    </source>
</evidence>
<dbReference type="GO" id="GO:0000976">
    <property type="term" value="F:transcription cis-regulatory region binding"/>
    <property type="evidence" value="ECO:0007669"/>
    <property type="project" value="TreeGrafter"/>
</dbReference>
<reference evidence="6" key="1">
    <citation type="submission" date="2013-08" db="EMBL/GenBank/DDBJ databases">
        <authorList>
            <person name="Mendez C."/>
            <person name="Richter M."/>
            <person name="Ferrer M."/>
            <person name="Sanchez J."/>
        </authorList>
    </citation>
    <scope>NUCLEOTIDE SEQUENCE</scope>
</reference>
<dbReference type="GO" id="GO:0000156">
    <property type="term" value="F:phosphorelay response regulator activity"/>
    <property type="evidence" value="ECO:0007669"/>
    <property type="project" value="TreeGrafter"/>
</dbReference>
<evidence type="ECO:0000313" key="6">
    <source>
        <dbReference type="EMBL" id="EQD56001.1"/>
    </source>
</evidence>
<protein>
    <submittedName>
        <fullName evidence="6">Phosphate regulon transcriptional regulatory protein PhoB</fullName>
    </submittedName>
</protein>
<dbReference type="PROSITE" id="PS51755">
    <property type="entry name" value="OMPR_PHOB"/>
    <property type="match status" value="1"/>
</dbReference>